<proteinExistence type="predicted"/>
<keyword evidence="3" id="KW-1185">Reference proteome</keyword>
<feature type="compositionally biased region" description="Basic and acidic residues" evidence="1">
    <location>
        <begin position="76"/>
        <end position="88"/>
    </location>
</feature>
<reference evidence="3" key="1">
    <citation type="submission" date="2019-07" db="EMBL/GenBank/DDBJ databases">
        <title>De Novo Assembly of kiwifruit Actinidia rufa.</title>
        <authorList>
            <person name="Sugita-Konishi S."/>
            <person name="Sato K."/>
            <person name="Mori E."/>
            <person name="Abe Y."/>
            <person name="Kisaki G."/>
            <person name="Hamano K."/>
            <person name="Suezawa K."/>
            <person name="Otani M."/>
            <person name="Fukuda T."/>
            <person name="Manabe T."/>
            <person name="Gomi K."/>
            <person name="Tabuchi M."/>
            <person name="Akimitsu K."/>
            <person name="Kataoka I."/>
        </authorList>
    </citation>
    <scope>NUCLEOTIDE SEQUENCE [LARGE SCALE GENOMIC DNA]</scope>
    <source>
        <strain evidence="3">cv. Fuchu</strain>
    </source>
</reference>
<dbReference type="Proteomes" id="UP000585474">
    <property type="component" value="Unassembled WGS sequence"/>
</dbReference>
<organism evidence="2 3">
    <name type="scientific">Actinidia rufa</name>
    <dbReference type="NCBI Taxonomy" id="165716"/>
    <lineage>
        <taxon>Eukaryota</taxon>
        <taxon>Viridiplantae</taxon>
        <taxon>Streptophyta</taxon>
        <taxon>Embryophyta</taxon>
        <taxon>Tracheophyta</taxon>
        <taxon>Spermatophyta</taxon>
        <taxon>Magnoliopsida</taxon>
        <taxon>eudicotyledons</taxon>
        <taxon>Gunneridae</taxon>
        <taxon>Pentapetalae</taxon>
        <taxon>asterids</taxon>
        <taxon>Ericales</taxon>
        <taxon>Actinidiaceae</taxon>
        <taxon>Actinidia</taxon>
    </lineage>
</organism>
<evidence type="ECO:0000256" key="1">
    <source>
        <dbReference type="SAM" id="MobiDB-lite"/>
    </source>
</evidence>
<accession>A0A7J0DDN3</accession>
<feature type="region of interest" description="Disordered" evidence="1">
    <location>
        <begin position="1"/>
        <end position="28"/>
    </location>
</feature>
<gene>
    <name evidence="2" type="ORF">Acr_00g0020030</name>
</gene>
<sequence length="135" mass="15254">MDVHESMEALQKNSAAVETSRPPLIPSNKSYGTTHLLEPGKLALGISCLHRSCPLVLGVALRQLSLEQSLHHPNWHQKELYQPREKRPSTPSPPPRASTLVHDTLTEMQLESRKIMSNLNVLWPSTMQSQRFFPI</sequence>
<dbReference type="AlphaFoldDB" id="A0A7J0DDN3"/>
<name>A0A7J0DDN3_9ERIC</name>
<evidence type="ECO:0000313" key="2">
    <source>
        <dbReference type="EMBL" id="GFS31930.1"/>
    </source>
</evidence>
<feature type="region of interest" description="Disordered" evidence="1">
    <location>
        <begin position="72"/>
        <end position="99"/>
    </location>
</feature>
<protein>
    <submittedName>
        <fullName evidence="2">Uncharacterized protein</fullName>
    </submittedName>
</protein>
<comment type="caution">
    <text evidence="2">The sequence shown here is derived from an EMBL/GenBank/DDBJ whole genome shotgun (WGS) entry which is preliminary data.</text>
</comment>
<dbReference type="EMBL" id="BJWL01000153">
    <property type="protein sequence ID" value="GFS31930.1"/>
    <property type="molecule type" value="Genomic_DNA"/>
</dbReference>
<evidence type="ECO:0000313" key="3">
    <source>
        <dbReference type="Proteomes" id="UP000585474"/>
    </source>
</evidence>